<organism evidence="2 3">
    <name type="scientific">Methanolacinia petrolearia (strain DSM 11571 / OCM 486 / SEBR 4847)</name>
    <name type="common">Methanoplanus petrolearius</name>
    <dbReference type="NCBI Taxonomy" id="679926"/>
    <lineage>
        <taxon>Archaea</taxon>
        <taxon>Methanobacteriati</taxon>
        <taxon>Methanobacteriota</taxon>
        <taxon>Stenosarchaea group</taxon>
        <taxon>Methanomicrobia</taxon>
        <taxon>Methanomicrobiales</taxon>
        <taxon>Methanomicrobiaceae</taxon>
        <taxon>Methanolacinia</taxon>
    </lineage>
</organism>
<gene>
    <name evidence="2" type="ordered locus">Mpet_2722</name>
</gene>
<sequence length="67" mass="7742">MKMELYEMMIIGQLVVNVIFILVIILMKVRINMLSREVKELKWNVEFSNSDVDLLADAIRGLGGIKF</sequence>
<dbReference type="HOGENOM" id="CLU_2802284_0_0_2"/>
<feature type="transmembrane region" description="Helical" evidence="1">
    <location>
        <begin position="6"/>
        <end position="27"/>
    </location>
</feature>
<dbReference type="AlphaFoldDB" id="E1RGT6"/>
<dbReference type="EMBL" id="CP002117">
    <property type="protein sequence ID" value="ADN37465.1"/>
    <property type="molecule type" value="Genomic_DNA"/>
</dbReference>
<accession>E1RGT6</accession>
<dbReference type="GeneID" id="9745217"/>
<keyword evidence="1" id="KW-0812">Transmembrane</keyword>
<reference evidence="2 3" key="1">
    <citation type="journal article" date="2010" name="Stand. Genomic Sci.">
        <title>Complete genome sequence of Methanoplanus petrolearius type strain (SEBR 4847).</title>
        <authorList>
            <person name="Brambilla E."/>
            <person name="Djao O.D."/>
            <person name="Daligault H."/>
            <person name="Lapidus A."/>
            <person name="Lucas S."/>
            <person name="Hammon N."/>
            <person name="Nolan M."/>
            <person name="Tice H."/>
            <person name="Cheng J.F."/>
            <person name="Han C."/>
            <person name="Tapia R."/>
            <person name="Goodwin L."/>
            <person name="Pitluck S."/>
            <person name="Liolios K."/>
            <person name="Ivanova N."/>
            <person name="Mavromatis K."/>
            <person name="Mikhailova N."/>
            <person name="Pati A."/>
            <person name="Chen A."/>
            <person name="Palaniappan K."/>
            <person name="Land M."/>
            <person name="Hauser L."/>
            <person name="Chang Y.J."/>
            <person name="Jeffries C.D."/>
            <person name="Rohde M."/>
            <person name="Spring S."/>
            <person name="Sikorski J."/>
            <person name="Goker M."/>
            <person name="Woyke T."/>
            <person name="Bristow J."/>
            <person name="Eisen J.A."/>
            <person name="Markowitz V."/>
            <person name="Hugenholtz P."/>
            <person name="Kyrpides N.C."/>
            <person name="Klenk H.P."/>
        </authorList>
    </citation>
    <scope>NUCLEOTIDE SEQUENCE [LARGE SCALE GENOMIC DNA]</scope>
    <source>
        <strain evidence="3">DSM 11571 / OCM 486 / SEBR 4847</strain>
    </source>
</reference>
<protein>
    <submittedName>
        <fullName evidence="2">Uncharacterized protein</fullName>
    </submittedName>
</protein>
<dbReference type="OrthoDB" id="375102at2157"/>
<keyword evidence="1" id="KW-1133">Transmembrane helix</keyword>
<name>E1RGT6_METP4</name>
<evidence type="ECO:0000313" key="2">
    <source>
        <dbReference type="EMBL" id="ADN37465.1"/>
    </source>
</evidence>
<dbReference type="Proteomes" id="UP000006565">
    <property type="component" value="Chromosome"/>
</dbReference>
<dbReference type="STRING" id="679926.Mpet_2722"/>
<dbReference type="KEGG" id="mpi:Mpet_2722"/>
<evidence type="ECO:0000313" key="3">
    <source>
        <dbReference type="Proteomes" id="UP000006565"/>
    </source>
</evidence>
<evidence type="ECO:0000256" key="1">
    <source>
        <dbReference type="SAM" id="Phobius"/>
    </source>
</evidence>
<keyword evidence="1" id="KW-0472">Membrane</keyword>
<dbReference type="RefSeq" id="WP_013330638.1">
    <property type="nucleotide sequence ID" value="NC_014507.1"/>
</dbReference>
<proteinExistence type="predicted"/>
<keyword evidence="3" id="KW-1185">Reference proteome</keyword>